<gene>
    <name evidence="3" type="ORF">NVS88_19955</name>
</gene>
<dbReference type="GO" id="GO:0009253">
    <property type="term" value="P:peptidoglycan catabolic process"/>
    <property type="evidence" value="ECO:0007669"/>
    <property type="project" value="TreeGrafter"/>
</dbReference>
<comment type="caution">
    <text evidence="3">The sequence shown here is derived from an EMBL/GenBank/DDBJ whole genome shotgun (WGS) entry which is preliminary data.</text>
</comment>
<feature type="region of interest" description="Disordered" evidence="1">
    <location>
        <begin position="41"/>
        <end position="66"/>
    </location>
</feature>
<feature type="region of interest" description="Disordered" evidence="1">
    <location>
        <begin position="271"/>
        <end position="296"/>
    </location>
</feature>
<dbReference type="Pfam" id="PF13406">
    <property type="entry name" value="SLT_2"/>
    <property type="match status" value="1"/>
</dbReference>
<dbReference type="CDD" id="cd13399">
    <property type="entry name" value="Slt35-like"/>
    <property type="match status" value="1"/>
</dbReference>
<evidence type="ECO:0000313" key="4">
    <source>
        <dbReference type="Proteomes" id="UP001152755"/>
    </source>
</evidence>
<dbReference type="PANTHER" id="PTHR30163:SF8">
    <property type="entry name" value="LYTIC MUREIN TRANSGLYCOSYLASE"/>
    <property type="match status" value="1"/>
</dbReference>
<proteinExistence type="predicted"/>
<feature type="compositionally biased region" description="Pro residues" evidence="1">
    <location>
        <begin position="53"/>
        <end position="63"/>
    </location>
</feature>
<dbReference type="InterPro" id="IPR023346">
    <property type="entry name" value="Lysozyme-like_dom_sf"/>
</dbReference>
<keyword evidence="4" id="KW-1185">Reference proteome</keyword>
<dbReference type="SUPFAM" id="SSF53955">
    <property type="entry name" value="Lysozyme-like"/>
    <property type="match status" value="1"/>
</dbReference>
<dbReference type="PANTHER" id="PTHR30163">
    <property type="entry name" value="MEMBRANE-BOUND LYTIC MUREIN TRANSGLYCOSYLASE B"/>
    <property type="match status" value="1"/>
</dbReference>
<dbReference type="GO" id="GO:0008933">
    <property type="term" value="F:peptidoglycan lytic transglycosylase activity"/>
    <property type="evidence" value="ECO:0007669"/>
    <property type="project" value="TreeGrafter"/>
</dbReference>
<dbReference type="RefSeq" id="WP_332520724.1">
    <property type="nucleotide sequence ID" value="NZ_JANRHA010000018.1"/>
</dbReference>
<feature type="compositionally biased region" description="Pro residues" evidence="1">
    <location>
        <begin position="285"/>
        <end position="296"/>
    </location>
</feature>
<dbReference type="Proteomes" id="UP001152755">
    <property type="component" value="Unassembled WGS sequence"/>
</dbReference>
<accession>A0A9X4MAB7</accession>
<dbReference type="InterPro" id="IPR043426">
    <property type="entry name" value="MltB-like"/>
</dbReference>
<name>A0A9X4MAB7_9ACTN</name>
<protein>
    <submittedName>
        <fullName evidence="3">Lytic transglycosylase domain-containing protein</fullName>
    </submittedName>
</protein>
<feature type="region of interest" description="Disordered" evidence="1">
    <location>
        <begin position="374"/>
        <end position="427"/>
    </location>
</feature>
<feature type="compositionally biased region" description="Low complexity" evidence="1">
    <location>
        <begin position="401"/>
        <end position="420"/>
    </location>
</feature>
<reference evidence="3" key="1">
    <citation type="submission" date="2022-08" db="EMBL/GenBank/DDBJ databases">
        <title>Genome analysis of Corynebacteriales strain.</title>
        <authorList>
            <person name="Lee S.D."/>
        </authorList>
    </citation>
    <scope>NUCLEOTIDE SEQUENCE</scope>
    <source>
        <strain evidence="3">D3-21</strain>
    </source>
</reference>
<organism evidence="3 4">
    <name type="scientific">Speluncibacter jeojiensis</name>
    <dbReference type="NCBI Taxonomy" id="2710754"/>
    <lineage>
        <taxon>Bacteria</taxon>
        <taxon>Bacillati</taxon>
        <taxon>Actinomycetota</taxon>
        <taxon>Actinomycetes</taxon>
        <taxon>Mycobacteriales</taxon>
        <taxon>Speluncibacteraceae</taxon>
        <taxon>Speluncibacter</taxon>
    </lineage>
</organism>
<dbReference type="AlphaFoldDB" id="A0A9X4MAB7"/>
<evidence type="ECO:0000313" key="3">
    <source>
        <dbReference type="EMBL" id="MDG3016831.1"/>
    </source>
</evidence>
<evidence type="ECO:0000259" key="2">
    <source>
        <dbReference type="Pfam" id="PF13406"/>
    </source>
</evidence>
<evidence type="ECO:0000256" key="1">
    <source>
        <dbReference type="SAM" id="MobiDB-lite"/>
    </source>
</evidence>
<sequence>MIAAITPCGLIAAAGSGGNSGSQEADAPRVVIADLAASGAPGTQQARPLTPAALPPAPTPPAAPAQSMPALGAPALLTGPAPVGLRAIPVLAMAAYQSAADRMNSADPNCHITAALLAGIGKVESDHGDGGRFDLHGNTLNPILGPVLDGHLPGNEVVRNAGGGFERAVGPMQFMPATWAKYGADGNGDGKIDPNNIFDASYGAARLLCSSGKNLAVPSNEFAAILSYNHSAAYAQTVLAWATAYSLGVDAMPMASLPSLIDAADYSDPSSGLTGVQPVDNLSLPTPPPAVPPAPAPAPVPAAPALPGLPAIPGLPATPGLPIGLGSSTLPPLPCLIFCPPPAASAPPALPPLPVITLPPLPCLIFCPPPVKPGEPAADPKTAGADPKVPGVTPAPARLEPAAVPGPAGGTAPSPLPAAAQSRHGAA</sequence>
<feature type="domain" description="Transglycosylase SLT" evidence="2">
    <location>
        <begin position="166"/>
        <end position="212"/>
    </location>
</feature>
<dbReference type="InterPro" id="IPR031304">
    <property type="entry name" value="SLT_2"/>
</dbReference>
<dbReference type="Gene3D" id="1.10.530.10">
    <property type="match status" value="1"/>
</dbReference>
<dbReference type="EMBL" id="JANRHA010000018">
    <property type="protein sequence ID" value="MDG3016831.1"/>
    <property type="molecule type" value="Genomic_DNA"/>
</dbReference>